<keyword evidence="6" id="KW-1185">Reference proteome</keyword>
<dbReference type="InterPro" id="IPR002937">
    <property type="entry name" value="Amino_oxidase"/>
</dbReference>
<evidence type="ECO:0000256" key="2">
    <source>
        <dbReference type="ARBA" id="ARBA00023002"/>
    </source>
</evidence>
<protein>
    <submittedName>
        <fullName evidence="5">Oxidoreductase</fullName>
    </submittedName>
</protein>
<sequence length="464" mass="50242">MAERTIRKNVIVVGSGIAGMAAAFRLRQAGHDVTILERGDHVGGRMSSYEKAGEGGLYRIDRGASWLSHNYHSMIELLREAGLASHMLPCSNELGVLRDGRVHRLSFVRNSDLLRTGLLGWRSKLKALRLLRDLAAARRSLSWSDMSTAAGIDTESARDYALRRLDQPLLDYLVEPLCGTQFLAPADEIAAVGVFSIMRGTFGAASFTFDGGVGQLPSLLIGLPLMRERTRVELNARVKEVRPDGDGVRVTWERDGTSRAEHGHACVVAVPGPIAAGIVPSLTDDQRTYLTGLRYTNDVHVTFGLREPPSETALGVAVPRRDHPDLCVVLYEHNLGPGRAPAGRGLVSLVFRHHWSAQRLTLDDAGVIEDSLAAVTEALPELAAHIAEHREMAAVQRWERAVLARPAGGYRDLARFTGGLDPRSPIQLAGDYFAYSTTNASLATGEQAARRVIAALSPAPAPAP</sequence>
<reference evidence="5" key="1">
    <citation type="journal article" date="2014" name="Int. J. Syst. Evol. Microbiol.">
        <title>Complete genome sequence of Corynebacterium casei LMG S-19264T (=DSM 44701T), isolated from a smear-ripened cheese.</title>
        <authorList>
            <consortium name="US DOE Joint Genome Institute (JGI-PGF)"/>
            <person name="Walter F."/>
            <person name="Albersmeier A."/>
            <person name="Kalinowski J."/>
            <person name="Ruckert C."/>
        </authorList>
    </citation>
    <scope>NUCLEOTIDE SEQUENCE</scope>
    <source>
        <strain evidence="5">JCM 4988</strain>
    </source>
</reference>
<dbReference type="InterPro" id="IPR001613">
    <property type="entry name" value="Flavin_amine_oxidase"/>
</dbReference>
<dbReference type="Proteomes" id="UP000630936">
    <property type="component" value="Unassembled WGS sequence"/>
</dbReference>
<dbReference type="Gene3D" id="3.90.660.20">
    <property type="entry name" value="Protoporphyrinogen oxidase, mitochondrial, domain 2"/>
    <property type="match status" value="1"/>
</dbReference>
<dbReference type="PRINTS" id="PR00757">
    <property type="entry name" value="AMINEOXDASEF"/>
</dbReference>
<evidence type="ECO:0000256" key="1">
    <source>
        <dbReference type="ARBA" id="ARBA00001974"/>
    </source>
</evidence>
<organism evidence="5 6">
    <name type="scientific">Streptomyces inusitatus</name>
    <dbReference type="NCBI Taxonomy" id="68221"/>
    <lineage>
        <taxon>Bacteria</taxon>
        <taxon>Bacillati</taxon>
        <taxon>Actinomycetota</taxon>
        <taxon>Actinomycetes</taxon>
        <taxon>Kitasatosporales</taxon>
        <taxon>Streptomycetaceae</taxon>
        <taxon>Streptomyces</taxon>
    </lineage>
</organism>
<dbReference type="PANTHER" id="PTHR42923:SF3">
    <property type="entry name" value="PROTOPORPHYRINOGEN OXIDASE"/>
    <property type="match status" value="1"/>
</dbReference>
<dbReference type="PANTHER" id="PTHR42923">
    <property type="entry name" value="PROTOPORPHYRINOGEN OXIDASE"/>
    <property type="match status" value="1"/>
</dbReference>
<dbReference type="SUPFAM" id="SSF54373">
    <property type="entry name" value="FAD-linked reductases, C-terminal domain"/>
    <property type="match status" value="1"/>
</dbReference>
<dbReference type="SUPFAM" id="SSF51905">
    <property type="entry name" value="FAD/NAD(P)-binding domain"/>
    <property type="match status" value="1"/>
</dbReference>
<dbReference type="Gene3D" id="1.10.3110.10">
    <property type="entry name" value="protoporphyrinogen ix oxidase, domain 3"/>
    <property type="match status" value="1"/>
</dbReference>
<dbReference type="EMBL" id="BMWG01000020">
    <property type="protein sequence ID" value="GGZ51140.1"/>
    <property type="molecule type" value="Genomic_DNA"/>
</dbReference>
<dbReference type="Pfam" id="PF01593">
    <property type="entry name" value="Amino_oxidase"/>
    <property type="match status" value="1"/>
</dbReference>
<evidence type="ECO:0000256" key="3">
    <source>
        <dbReference type="PIRSR" id="PIRSR601613-1"/>
    </source>
</evidence>
<evidence type="ECO:0000313" key="5">
    <source>
        <dbReference type="EMBL" id="GGZ51140.1"/>
    </source>
</evidence>
<accession>A0A918QK61</accession>
<reference evidence="5" key="2">
    <citation type="submission" date="2020-09" db="EMBL/GenBank/DDBJ databases">
        <authorList>
            <person name="Sun Q."/>
            <person name="Ohkuma M."/>
        </authorList>
    </citation>
    <scope>NUCLEOTIDE SEQUENCE</scope>
    <source>
        <strain evidence="5">JCM 4988</strain>
    </source>
</reference>
<dbReference type="Gene3D" id="3.50.50.60">
    <property type="entry name" value="FAD/NAD(P)-binding domain"/>
    <property type="match status" value="1"/>
</dbReference>
<dbReference type="AlphaFoldDB" id="A0A918QK61"/>
<dbReference type="InterPro" id="IPR036188">
    <property type="entry name" value="FAD/NAD-bd_sf"/>
</dbReference>
<name>A0A918QK61_9ACTN</name>
<evidence type="ECO:0000313" key="6">
    <source>
        <dbReference type="Proteomes" id="UP000630936"/>
    </source>
</evidence>
<dbReference type="RefSeq" id="WP_190125625.1">
    <property type="nucleotide sequence ID" value="NZ_BMWG01000020.1"/>
</dbReference>
<proteinExistence type="predicted"/>
<keyword evidence="2" id="KW-0560">Oxidoreductase</keyword>
<dbReference type="GO" id="GO:0016491">
    <property type="term" value="F:oxidoreductase activity"/>
    <property type="evidence" value="ECO:0007669"/>
    <property type="project" value="UniProtKB-KW"/>
</dbReference>
<feature type="binding site" evidence="3">
    <location>
        <position position="238"/>
    </location>
    <ligand>
        <name>FAD</name>
        <dbReference type="ChEBI" id="CHEBI:57692"/>
    </ligand>
</feature>
<gene>
    <name evidence="5" type="ORF">GCM10010387_51900</name>
</gene>
<comment type="caution">
    <text evidence="5">The sequence shown here is derived from an EMBL/GenBank/DDBJ whole genome shotgun (WGS) entry which is preliminary data.</text>
</comment>
<feature type="domain" description="Amine oxidase" evidence="4">
    <location>
        <begin position="17"/>
        <end position="453"/>
    </location>
</feature>
<dbReference type="InterPro" id="IPR050464">
    <property type="entry name" value="Zeta_carotene_desat/Oxidored"/>
</dbReference>
<comment type="cofactor">
    <cofactor evidence="1">
        <name>FAD</name>
        <dbReference type="ChEBI" id="CHEBI:57692"/>
    </cofactor>
</comment>
<evidence type="ECO:0000259" key="4">
    <source>
        <dbReference type="Pfam" id="PF01593"/>
    </source>
</evidence>